<feature type="non-terminal residue" evidence="1">
    <location>
        <position position="89"/>
    </location>
</feature>
<protein>
    <submittedName>
        <fullName evidence="1">LORF2 protein</fullName>
    </submittedName>
</protein>
<feature type="non-terminal residue" evidence="1">
    <location>
        <position position="1"/>
    </location>
</feature>
<gene>
    <name evidence="1" type="primary">Pol_413</name>
    <name evidence="1" type="ORF">FOF47_R07518</name>
</gene>
<dbReference type="Proteomes" id="UP000475037">
    <property type="component" value="Unassembled WGS sequence"/>
</dbReference>
<evidence type="ECO:0000313" key="1">
    <source>
        <dbReference type="EMBL" id="KAF0876186.1"/>
    </source>
</evidence>
<comment type="caution">
    <text evidence="1">The sequence shown here is derived from an EMBL/GenBank/DDBJ whole genome shotgun (WGS) entry which is preliminary data.</text>
</comment>
<name>A0A6G1AKB2_CROCR</name>
<organism evidence="1 2">
    <name type="scientific">Crocuta crocuta</name>
    <name type="common">Spotted hyena</name>
    <dbReference type="NCBI Taxonomy" id="9678"/>
    <lineage>
        <taxon>Eukaryota</taxon>
        <taxon>Metazoa</taxon>
        <taxon>Chordata</taxon>
        <taxon>Craniata</taxon>
        <taxon>Vertebrata</taxon>
        <taxon>Euteleostomi</taxon>
        <taxon>Mammalia</taxon>
        <taxon>Eutheria</taxon>
        <taxon>Laurasiatheria</taxon>
        <taxon>Carnivora</taxon>
        <taxon>Feliformia</taxon>
        <taxon>Hyaenidae</taxon>
        <taxon>Crocuta</taxon>
    </lineage>
</organism>
<dbReference type="AlphaFoldDB" id="A0A6G1AKB2"/>
<proteinExistence type="predicted"/>
<keyword evidence="2" id="KW-1185">Reference proteome</keyword>
<reference evidence="1 2" key="1">
    <citation type="submission" date="2019-11" db="EMBL/GenBank/DDBJ databases">
        <authorList>
            <person name="Yang C."/>
            <person name="Li F."/>
        </authorList>
    </citation>
    <scope>NUCLEOTIDE SEQUENCE [LARGE SCALE GENOMIC DNA]</scope>
    <source>
        <strain evidence="1">KB4526</strain>
        <tissue evidence="1">Muscle</tissue>
    </source>
</reference>
<accession>A0A6G1AKB2</accession>
<evidence type="ECO:0000313" key="2">
    <source>
        <dbReference type="Proteomes" id="UP000475037"/>
    </source>
</evidence>
<sequence>ECKMVQPLWKRVWRFLKSKHIGAPGCLSQLSIYPREVKTYVHTETCTRMFTAALFIIDKKWKQPRYSSSDEQISNICQSLRMEYYSAAK</sequence>
<dbReference type="EMBL" id="VOAJ01005003">
    <property type="protein sequence ID" value="KAF0876186.1"/>
    <property type="molecule type" value="Genomic_DNA"/>
</dbReference>